<dbReference type="RefSeq" id="WP_008057753.1">
    <property type="nucleotide sequence ID" value="NZ_AFHG01000028.1"/>
</dbReference>
<comment type="caution">
    <text evidence="3">The sequence shown here is derived from an EMBL/GenBank/DDBJ whole genome shotgun (WGS) entry which is preliminary data.</text>
</comment>
<dbReference type="EMBL" id="AFHG01000028">
    <property type="protein sequence ID" value="EGK73476.1"/>
    <property type="molecule type" value="Genomic_DNA"/>
</dbReference>
<keyword evidence="3" id="KW-0547">Nucleotide-binding</keyword>
<gene>
    <name evidence="3" type="ORF">METUNv1_00103</name>
</gene>
<evidence type="ECO:0000256" key="1">
    <source>
        <dbReference type="SAM" id="Phobius"/>
    </source>
</evidence>
<reference evidence="3 4" key="1">
    <citation type="journal article" date="2011" name="J. Bacteriol.">
        <title>Genome sequence of Methyloversatilis universalis FAM5T, a methylotrophic representative of the order Rhodocyclales.</title>
        <authorList>
            <person name="Kittichotirat W."/>
            <person name="Good N.M."/>
            <person name="Hall R."/>
            <person name="Bringel F."/>
            <person name="Lajus A."/>
            <person name="Medigue C."/>
            <person name="Smalley N.E."/>
            <person name="Beck D."/>
            <person name="Bumgarner R."/>
            <person name="Vuilleumier S."/>
            <person name="Kalyuzhnaya M.G."/>
        </authorList>
    </citation>
    <scope>NUCLEOTIDE SEQUENCE [LARGE SCALE GENOMIC DNA]</scope>
    <source>
        <strain evidence="4">ATCC BAA-1314 / JCM 13912 / FAM5</strain>
    </source>
</reference>
<feature type="transmembrane region" description="Helical" evidence="1">
    <location>
        <begin position="180"/>
        <end position="205"/>
    </location>
</feature>
<evidence type="ECO:0000313" key="3">
    <source>
        <dbReference type="EMBL" id="EGK73476.1"/>
    </source>
</evidence>
<keyword evidence="1" id="KW-0812">Transmembrane</keyword>
<proteinExistence type="predicted"/>
<dbReference type="SMART" id="SM00387">
    <property type="entry name" value="HATPase_c"/>
    <property type="match status" value="1"/>
</dbReference>
<keyword evidence="4" id="KW-1185">Reference proteome</keyword>
<sequence>MNVPITSARLTRLLNWLSAVRPWLLLAVLASLHALLWVGEDVSFGRVLLLVHVGLLLMWQPLVGAQSRVEARGLAALAVVVLALLVFYGPRVLSLWMLLLAGLIGGKVFYSTSRGPRVYYLGALAYLITALFTVALPRALPPGLSVPAGIDPLGLWLSPLALTVMLGVSGHERADRDRDVLDFVSGLFVLLLLAVLALGTLAAMLLSGVDYLRALLGTLGVLAAMLLLLSWAWNPRGGFGGLGVAFTRYVLSLALPYERWLESLAALSERDGRPEDFVARAANRLLALPLVAGGEWRTRGGDGPTHEGHFGERGTQRYEFEHPLLALALYTERPLSGGLVWHFNLLVQLLGQFYQARLRAEELRRLSYLSAIHDTGARLTHDVKNLLQSLNTLCYALQEADGPEDAARANALLSRQLPVITARLEATLDKLRRPTPADGEWMPAPEWLLAMSARFAGQGVAVEGATDPDQWLPGALYTAVAENLIANALQKRLTEPDIAIVLRLGGERLSVEDDGSPVPPELEARLLREPVASATGLGVGLYQSARLAEAAGYLLALDLNRVGCVRFALVPAAASARRSDAQH</sequence>
<protein>
    <submittedName>
        <fullName evidence="3">ATP-binding region ATPase domain protein</fullName>
    </submittedName>
</protein>
<dbReference type="STRING" id="1000565.METUNv1_00103"/>
<keyword evidence="3" id="KW-0067">ATP-binding</keyword>
<feature type="domain" description="Histidine kinase/HSP90-like ATPase" evidence="2">
    <location>
        <begin position="472"/>
        <end position="573"/>
    </location>
</feature>
<feature type="transmembrane region" description="Helical" evidence="1">
    <location>
        <begin position="117"/>
        <end position="136"/>
    </location>
</feature>
<feature type="transmembrane region" description="Helical" evidence="1">
    <location>
        <begin position="93"/>
        <end position="110"/>
    </location>
</feature>
<feature type="transmembrane region" description="Helical" evidence="1">
    <location>
        <begin position="148"/>
        <end position="168"/>
    </location>
</feature>
<keyword evidence="1" id="KW-0472">Membrane</keyword>
<keyword evidence="1" id="KW-1133">Transmembrane helix</keyword>
<dbReference type="OrthoDB" id="9177708at2"/>
<evidence type="ECO:0000313" key="4">
    <source>
        <dbReference type="Proteomes" id="UP000005019"/>
    </source>
</evidence>
<dbReference type="InterPro" id="IPR003594">
    <property type="entry name" value="HATPase_dom"/>
</dbReference>
<evidence type="ECO:0000259" key="2">
    <source>
        <dbReference type="SMART" id="SM00387"/>
    </source>
</evidence>
<feature type="transmembrane region" description="Helical" evidence="1">
    <location>
        <begin position="44"/>
        <end position="62"/>
    </location>
</feature>
<feature type="transmembrane region" description="Helical" evidence="1">
    <location>
        <begin position="69"/>
        <end position="87"/>
    </location>
</feature>
<dbReference type="Proteomes" id="UP000005019">
    <property type="component" value="Unassembled WGS sequence"/>
</dbReference>
<dbReference type="AlphaFoldDB" id="F5R7M2"/>
<dbReference type="GO" id="GO:0005524">
    <property type="term" value="F:ATP binding"/>
    <property type="evidence" value="ECO:0007669"/>
    <property type="project" value="UniProtKB-KW"/>
</dbReference>
<name>F5R7M2_METUF</name>
<dbReference type="InterPro" id="IPR036890">
    <property type="entry name" value="HATPase_C_sf"/>
</dbReference>
<dbReference type="SUPFAM" id="SSF55874">
    <property type="entry name" value="ATPase domain of HSP90 chaperone/DNA topoisomerase II/histidine kinase"/>
    <property type="match status" value="1"/>
</dbReference>
<accession>F5R7M2</accession>
<dbReference type="Gene3D" id="3.30.565.10">
    <property type="entry name" value="Histidine kinase-like ATPase, C-terminal domain"/>
    <property type="match status" value="1"/>
</dbReference>
<dbReference type="eggNOG" id="COG0642">
    <property type="taxonomic scope" value="Bacteria"/>
</dbReference>
<organism evidence="3 4">
    <name type="scientific">Methyloversatilis universalis (strain ATCC BAA-1314 / DSM 25237 / JCM 13912 / CCUG 52030 / FAM5)</name>
    <dbReference type="NCBI Taxonomy" id="1000565"/>
    <lineage>
        <taxon>Bacteria</taxon>
        <taxon>Pseudomonadati</taxon>
        <taxon>Pseudomonadota</taxon>
        <taxon>Betaproteobacteria</taxon>
        <taxon>Nitrosomonadales</taxon>
        <taxon>Sterolibacteriaceae</taxon>
        <taxon>Methyloversatilis</taxon>
    </lineage>
</organism>
<feature type="transmembrane region" description="Helical" evidence="1">
    <location>
        <begin position="20"/>
        <end position="38"/>
    </location>
</feature>
<feature type="transmembrane region" description="Helical" evidence="1">
    <location>
        <begin position="211"/>
        <end position="233"/>
    </location>
</feature>